<dbReference type="InterPro" id="IPR004101">
    <property type="entry name" value="Mur_ligase_C"/>
</dbReference>
<keyword evidence="7 8" id="KW-0131">Cell cycle</keyword>
<evidence type="ECO:0000256" key="6">
    <source>
        <dbReference type="ARBA" id="ARBA00022840"/>
    </source>
</evidence>
<evidence type="ECO:0000259" key="10">
    <source>
        <dbReference type="Pfam" id="PF08245"/>
    </source>
</evidence>
<comment type="caution">
    <text evidence="11">The sequence shown here is derived from an EMBL/GenBank/DDBJ whole genome shotgun (WGS) entry which is preliminary data.</text>
</comment>
<keyword evidence="5 7" id="KW-0547">Nucleotide-binding</keyword>
<dbReference type="GO" id="GO:0005524">
    <property type="term" value="F:ATP binding"/>
    <property type="evidence" value="ECO:0007669"/>
    <property type="project" value="UniProtKB-UniRule"/>
</dbReference>
<accession>A0A179DNF2</accession>
<dbReference type="EC" id="6.3.2.9" evidence="7 8"/>
<keyword evidence="7 8" id="KW-0573">Peptidoglycan synthesis</keyword>
<evidence type="ECO:0000256" key="4">
    <source>
        <dbReference type="ARBA" id="ARBA00022598"/>
    </source>
</evidence>
<dbReference type="PANTHER" id="PTHR43692:SF1">
    <property type="entry name" value="UDP-N-ACETYLMURAMOYLALANINE--D-GLUTAMATE LIGASE"/>
    <property type="match status" value="1"/>
</dbReference>
<dbReference type="Gene3D" id="3.40.1190.10">
    <property type="entry name" value="Mur-like, catalytic domain"/>
    <property type="match status" value="1"/>
</dbReference>
<dbReference type="NCBIfam" id="TIGR01087">
    <property type="entry name" value="murD"/>
    <property type="match status" value="1"/>
</dbReference>
<dbReference type="UniPathway" id="UPA00219"/>
<feature type="domain" description="Mur ligase C-terminal" evidence="9">
    <location>
        <begin position="313"/>
        <end position="426"/>
    </location>
</feature>
<dbReference type="GO" id="GO:0009252">
    <property type="term" value="P:peptidoglycan biosynthetic process"/>
    <property type="evidence" value="ECO:0007669"/>
    <property type="project" value="UniProtKB-UniRule"/>
</dbReference>
<evidence type="ECO:0000256" key="8">
    <source>
        <dbReference type="RuleBase" id="RU003664"/>
    </source>
</evidence>
<protein>
    <recommendedName>
        <fullName evidence="7 8">UDP-N-acetylmuramoylalanine--D-glutamate ligase</fullName>
        <ecNumber evidence="7 8">6.3.2.9</ecNumber>
    </recommendedName>
    <alternativeName>
        <fullName evidence="7">D-glutamic acid-adding enzyme</fullName>
    </alternativeName>
    <alternativeName>
        <fullName evidence="7">UDP-N-acetylmuramoyl-L-alanyl-D-glutamate synthetase</fullName>
    </alternativeName>
</protein>
<sequence length="449" mass="50341">MERAGVRLVILGAGESGVGAAILAKKQGFEVFVSDFGEIKQAYQDELNQYKIPFEAQKHTEELILNATEVVKSPGIADKVNIVKKLKEKNIPIVSEIEFAGRYSNAKMICITGSNGKSTTTMLTYHILQNAGLNVGLAGNIGKSFARQVAQENFDYYVLEISSFMLDDMYEFKADIAVLLNITPDHLDRYDYQMANYVKSKFRIVQNQTASDHFIYCDDDLEIKNYMAYADIKSQKHPFSIEHELKNGAYLKANNLMINLTNSDQFEMTIQDLALQGKHNTYNSMASGILAKTLEIRNETIRESMGNYKNIDHRLEFVANISGITFINDSKATNVNSVWYALESLNTDVVLIMGGVDKGNDYTMLKELMRQKVKAIICLGKDNKALHDAFEDDVEVMVNTFSASEAVQIAYHMAKKGSTVLLSPACASFDLFKNYEDRGNQFKAAVKEL</sequence>
<keyword evidence="7 8" id="KW-0133">Cell shape</keyword>
<dbReference type="Proteomes" id="UP000078459">
    <property type="component" value="Unassembled WGS sequence"/>
</dbReference>
<keyword evidence="12" id="KW-1185">Reference proteome</keyword>
<comment type="similarity">
    <text evidence="7">Belongs to the MurCDEF family.</text>
</comment>
<dbReference type="GO" id="GO:0008764">
    <property type="term" value="F:UDP-N-acetylmuramoylalanine-D-glutamate ligase activity"/>
    <property type="evidence" value="ECO:0007669"/>
    <property type="project" value="UniProtKB-UniRule"/>
</dbReference>
<name>A0A179DNF2_9SPHI</name>
<keyword evidence="7 8" id="KW-0961">Cell wall biogenesis/degradation</keyword>
<evidence type="ECO:0000259" key="9">
    <source>
        <dbReference type="Pfam" id="PF02875"/>
    </source>
</evidence>
<reference evidence="11 12" key="1">
    <citation type="submission" date="2016-04" db="EMBL/GenBank/DDBJ databases">
        <authorList>
            <person name="Evans L.H."/>
            <person name="Alamgir A."/>
            <person name="Owens N."/>
            <person name="Weber N.D."/>
            <person name="Virtaneva K."/>
            <person name="Barbian K."/>
            <person name="Babar A."/>
            <person name="Rosenke K."/>
        </authorList>
    </citation>
    <scope>NUCLEOTIDE SEQUENCE [LARGE SCALE GENOMIC DNA]</scope>
    <source>
        <strain evidence="11 12">CCM 8644</strain>
    </source>
</reference>
<dbReference type="Pfam" id="PF02875">
    <property type="entry name" value="Mur_ligase_C"/>
    <property type="match status" value="1"/>
</dbReference>
<comment type="function">
    <text evidence="7 8">Cell wall formation. Catalyzes the addition of glutamate to the nucleotide precursor UDP-N-acetylmuramoyl-L-alanine (UMA).</text>
</comment>
<organism evidence="11 12">
    <name type="scientific">Pedobacter psychrophilus</name>
    <dbReference type="NCBI Taxonomy" id="1826909"/>
    <lineage>
        <taxon>Bacteria</taxon>
        <taxon>Pseudomonadati</taxon>
        <taxon>Bacteroidota</taxon>
        <taxon>Sphingobacteriia</taxon>
        <taxon>Sphingobacteriales</taxon>
        <taxon>Sphingobacteriaceae</taxon>
        <taxon>Pedobacter</taxon>
    </lineage>
</organism>
<keyword evidence="7 8" id="KW-0132">Cell division</keyword>
<comment type="pathway">
    <text evidence="2 7 8">Cell wall biogenesis; peptidoglycan biosynthesis.</text>
</comment>
<dbReference type="STRING" id="1826909.A5893_00810"/>
<dbReference type="InterPro" id="IPR036565">
    <property type="entry name" value="Mur-like_cat_sf"/>
</dbReference>
<dbReference type="GO" id="GO:0071555">
    <property type="term" value="P:cell wall organization"/>
    <property type="evidence" value="ECO:0007669"/>
    <property type="project" value="UniProtKB-KW"/>
</dbReference>
<dbReference type="Pfam" id="PF21799">
    <property type="entry name" value="MurD-like_N"/>
    <property type="match status" value="1"/>
</dbReference>
<dbReference type="Gene3D" id="3.90.190.20">
    <property type="entry name" value="Mur ligase, C-terminal domain"/>
    <property type="match status" value="1"/>
</dbReference>
<evidence type="ECO:0000256" key="7">
    <source>
        <dbReference type="HAMAP-Rule" id="MF_00639"/>
    </source>
</evidence>
<evidence type="ECO:0000256" key="3">
    <source>
        <dbReference type="ARBA" id="ARBA00022490"/>
    </source>
</evidence>
<dbReference type="SUPFAM" id="SSF51984">
    <property type="entry name" value="MurCD N-terminal domain"/>
    <property type="match status" value="1"/>
</dbReference>
<dbReference type="GO" id="GO:0051301">
    <property type="term" value="P:cell division"/>
    <property type="evidence" value="ECO:0007669"/>
    <property type="project" value="UniProtKB-KW"/>
</dbReference>
<feature type="domain" description="Mur ligase central" evidence="10">
    <location>
        <begin position="111"/>
        <end position="290"/>
    </location>
</feature>
<comment type="subcellular location">
    <subcellularLocation>
        <location evidence="1 7 8">Cytoplasm</location>
    </subcellularLocation>
</comment>
<dbReference type="InterPro" id="IPR036615">
    <property type="entry name" value="Mur_ligase_C_dom_sf"/>
</dbReference>
<dbReference type="AlphaFoldDB" id="A0A179DNF2"/>
<dbReference type="Pfam" id="PF08245">
    <property type="entry name" value="Mur_ligase_M"/>
    <property type="match status" value="1"/>
</dbReference>
<keyword evidence="3 7" id="KW-0963">Cytoplasm</keyword>
<evidence type="ECO:0000313" key="11">
    <source>
        <dbReference type="EMBL" id="OAQ42388.1"/>
    </source>
</evidence>
<feature type="binding site" evidence="7">
    <location>
        <begin position="113"/>
        <end position="119"/>
    </location>
    <ligand>
        <name>ATP</name>
        <dbReference type="ChEBI" id="CHEBI:30616"/>
    </ligand>
</feature>
<dbReference type="Gene3D" id="3.40.50.720">
    <property type="entry name" value="NAD(P)-binding Rossmann-like Domain"/>
    <property type="match status" value="1"/>
</dbReference>
<dbReference type="HAMAP" id="MF_00639">
    <property type="entry name" value="MurD"/>
    <property type="match status" value="1"/>
</dbReference>
<dbReference type="GO" id="GO:0008360">
    <property type="term" value="P:regulation of cell shape"/>
    <property type="evidence" value="ECO:0007669"/>
    <property type="project" value="UniProtKB-KW"/>
</dbReference>
<dbReference type="PANTHER" id="PTHR43692">
    <property type="entry name" value="UDP-N-ACETYLMURAMOYLALANINE--D-GLUTAMATE LIGASE"/>
    <property type="match status" value="1"/>
</dbReference>
<keyword evidence="6 7" id="KW-0067">ATP-binding</keyword>
<evidence type="ECO:0000256" key="2">
    <source>
        <dbReference type="ARBA" id="ARBA00004752"/>
    </source>
</evidence>
<evidence type="ECO:0000256" key="5">
    <source>
        <dbReference type="ARBA" id="ARBA00022741"/>
    </source>
</evidence>
<dbReference type="EMBL" id="LWHJ01000011">
    <property type="protein sequence ID" value="OAQ42388.1"/>
    <property type="molecule type" value="Genomic_DNA"/>
</dbReference>
<comment type="catalytic activity">
    <reaction evidence="7 8">
        <text>UDP-N-acetyl-alpha-D-muramoyl-L-alanine + D-glutamate + ATP = UDP-N-acetyl-alpha-D-muramoyl-L-alanyl-D-glutamate + ADP + phosphate + H(+)</text>
        <dbReference type="Rhea" id="RHEA:16429"/>
        <dbReference type="ChEBI" id="CHEBI:15378"/>
        <dbReference type="ChEBI" id="CHEBI:29986"/>
        <dbReference type="ChEBI" id="CHEBI:30616"/>
        <dbReference type="ChEBI" id="CHEBI:43474"/>
        <dbReference type="ChEBI" id="CHEBI:83898"/>
        <dbReference type="ChEBI" id="CHEBI:83900"/>
        <dbReference type="ChEBI" id="CHEBI:456216"/>
        <dbReference type="EC" id="6.3.2.9"/>
    </reaction>
</comment>
<keyword evidence="4 7" id="KW-0436">Ligase</keyword>
<dbReference type="GO" id="GO:0005737">
    <property type="term" value="C:cytoplasm"/>
    <property type="evidence" value="ECO:0007669"/>
    <property type="project" value="UniProtKB-SubCell"/>
</dbReference>
<reference evidence="11 12" key="2">
    <citation type="submission" date="2016-06" db="EMBL/GenBank/DDBJ databases">
        <title>Pedobacter psychrophilus sp. nov., isolated from Antarctic fragmentary rock.</title>
        <authorList>
            <person name="Svec P."/>
        </authorList>
    </citation>
    <scope>NUCLEOTIDE SEQUENCE [LARGE SCALE GENOMIC DNA]</scope>
    <source>
        <strain evidence="11 12">CCM 8644</strain>
    </source>
</reference>
<evidence type="ECO:0000313" key="12">
    <source>
        <dbReference type="Proteomes" id="UP000078459"/>
    </source>
</evidence>
<evidence type="ECO:0000256" key="1">
    <source>
        <dbReference type="ARBA" id="ARBA00004496"/>
    </source>
</evidence>
<dbReference type="SUPFAM" id="SSF53623">
    <property type="entry name" value="MurD-like peptide ligases, catalytic domain"/>
    <property type="match status" value="1"/>
</dbReference>
<dbReference type="InterPro" id="IPR013221">
    <property type="entry name" value="Mur_ligase_cen"/>
</dbReference>
<proteinExistence type="inferred from homology"/>
<dbReference type="SUPFAM" id="SSF53244">
    <property type="entry name" value="MurD-like peptide ligases, peptide-binding domain"/>
    <property type="match status" value="1"/>
</dbReference>
<gene>
    <name evidence="7" type="primary">murD</name>
    <name evidence="11" type="ORF">A5893_00810</name>
</gene>
<dbReference type="InterPro" id="IPR005762">
    <property type="entry name" value="MurD"/>
</dbReference>